<comment type="caution">
    <text evidence="1">The sequence shown here is derived from an EMBL/GenBank/DDBJ whole genome shotgun (WGS) entry which is preliminary data.</text>
</comment>
<protein>
    <submittedName>
        <fullName evidence="1">Uncharacterized protein</fullName>
    </submittedName>
</protein>
<dbReference type="Proteomes" id="UP000735874">
    <property type="component" value="Unassembled WGS sequence"/>
</dbReference>
<evidence type="ECO:0000313" key="2">
    <source>
        <dbReference type="Proteomes" id="UP000735874"/>
    </source>
</evidence>
<dbReference type="EMBL" id="RCMG01000238">
    <property type="protein sequence ID" value="KAG2858827.1"/>
    <property type="molecule type" value="Genomic_DNA"/>
</dbReference>
<sequence length="135" mass="15360">MTGDTVFGIAAGRHLHPHPTPVTQLETMVKKMMRVITQELAELLASVEKMSLVVLTDRIKVEITKKELRTTINAKKIYVYDSMKSRKISKVMDGLAKTLMDKYTNEAPTNLTPTGIERLRWKMLLAVLKTRYVAE</sequence>
<gene>
    <name evidence="1" type="ORF">PC113_g9474</name>
</gene>
<dbReference type="AlphaFoldDB" id="A0A8T0ZA20"/>
<accession>A0A8T0ZA20</accession>
<reference evidence="1" key="1">
    <citation type="submission" date="2018-10" db="EMBL/GenBank/DDBJ databases">
        <title>Effector identification in a new, highly contiguous assembly of the strawberry crown rot pathogen Phytophthora cactorum.</title>
        <authorList>
            <person name="Armitage A.D."/>
            <person name="Nellist C.F."/>
            <person name="Bates H."/>
            <person name="Vickerstaff R.J."/>
            <person name="Harrison R.J."/>
        </authorList>
    </citation>
    <scope>NUCLEOTIDE SEQUENCE</scope>
    <source>
        <strain evidence="1">15-7</strain>
    </source>
</reference>
<organism evidence="1 2">
    <name type="scientific">Phytophthora cactorum</name>
    <dbReference type="NCBI Taxonomy" id="29920"/>
    <lineage>
        <taxon>Eukaryota</taxon>
        <taxon>Sar</taxon>
        <taxon>Stramenopiles</taxon>
        <taxon>Oomycota</taxon>
        <taxon>Peronosporomycetes</taxon>
        <taxon>Peronosporales</taxon>
        <taxon>Peronosporaceae</taxon>
        <taxon>Phytophthora</taxon>
    </lineage>
</organism>
<proteinExistence type="predicted"/>
<name>A0A8T0ZA20_9STRA</name>
<evidence type="ECO:0000313" key="1">
    <source>
        <dbReference type="EMBL" id="KAG2858827.1"/>
    </source>
</evidence>
<dbReference type="VEuPathDB" id="FungiDB:PC110_g1319"/>